<dbReference type="Proteomes" id="UP001157960">
    <property type="component" value="Unassembled WGS sequence"/>
</dbReference>
<dbReference type="SUPFAM" id="SSF55486">
    <property type="entry name" value="Metalloproteases ('zincins'), catalytic domain"/>
    <property type="match status" value="1"/>
</dbReference>
<dbReference type="InterPro" id="IPR024079">
    <property type="entry name" value="MetalloPept_cat_dom_sf"/>
</dbReference>
<protein>
    <submittedName>
        <fullName evidence="1">Metallo-peptidase family M12</fullName>
    </submittedName>
</protein>
<dbReference type="Gene3D" id="3.40.390.10">
    <property type="entry name" value="Collagenase (Catalytic Domain)"/>
    <property type="match status" value="1"/>
</dbReference>
<dbReference type="Pfam" id="PF13688">
    <property type="entry name" value="Reprolysin_5"/>
    <property type="match status" value="1"/>
</dbReference>
<gene>
    <name evidence="1" type="ORF">SAMN06264346_101382</name>
</gene>
<dbReference type="EMBL" id="FXTZ01000001">
    <property type="protein sequence ID" value="SMP05165.1"/>
    <property type="molecule type" value="Genomic_DNA"/>
</dbReference>
<evidence type="ECO:0000313" key="2">
    <source>
        <dbReference type="Proteomes" id="UP001157960"/>
    </source>
</evidence>
<dbReference type="RefSeq" id="WP_283420766.1">
    <property type="nucleotide sequence ID" value="NZ_FXTZ01000001.1"/>
</dbReference>
<proteinExistence type="predicted"/>
<name>A0ABY1NB07_9FLAO</name>
<evidence type="ECO:0000313" key="1">
    <source>
        <dbReference type="EMBL" id="SMP05165.1"/>
    </source>
</evidence>
<accession>A0ABY1NB07</accession>
<keyword evidence="2" id="KW-1185">Reference proteome</keyword>
<comment type="caution">
    <text evidence="1">The sequence shown here is derived from an EMBL/GenBank/DDBJ whole genome shotgun (WGS) entry which is preliminary data.</text>
</comment>
<sequence length="424" mass="46522">MKNIFLLKIIFLQLFVAGTYITFAQPKEDVRILVVYTKKVRETYGSTQVKAFIDDNIGKINVAFNNSGINHRVLLVGKEEINSQENEKTGELSSGNYSPYGFSNYYSNFLYFLKQGKSGDIYSDVPNLINSTQADICILLVTDLNVAGAADRLGYDDIKIAKGKGDDSRTAYAVFKVTPTTSTRMTIPHEVGHIYGCRHEMAEDPTPGTAHGYVLAGTDAQGYYLHDIMAYGKIANPGVITDPIPYFSDPNRTYNGFPLGDSNSNAVERINNKGYSDLKAGKSIVQDFMINSDIIDKSGEFIEITAKNTITTSNTATIDVEADASLILYVPAEVGLTKSIKLKPGFHAEAGSSFLATTSANWIPPTPTSTARMLNAEQTVTVSKSTTELDQANSKISIHPNPFTDKVTIKIYFSQRPARKSYVL</sequence>
<reference evidence="1 2" key="1">
    <citation type="submission" date="2017-05" db="EMBL/GenBank/DDBJ databases">
        <authorList>
            <person name="Varghese N."/>
            <person name="Submissions S."/>
        </authorList>
    </citation>
    <scope>NUCLEOTIDE SEQUENCE [LARGE SCALE GENOMIC DNA]</scope>
    <source>
        <strain evidence="1 2">DSM 28214</strain>
    </source>
</reference>
<organism evidence="1 2">
    <name type="scientific">Chryseobacterium profundimaris</name>
    <dbReference type="NCBI Taxonomy" id="1387275"/>
    <lineage>
        <taxon>Bacteria</taxon>
        <taxon>Pseudomonadati</taxon>
        <taxon>Bacteroidota</taxon>
        <taxon>Flavobacteriia</taxon>
        <taxon>Flavobacteriales</taxon>
        <taxon>Weeksellaceae</taxon>
        <taxon>Chryseobacterium group</taxon>
        <taxon>Chryseobacterium</taxon>
    </lineage>
</organism>